<proteinExistence type="predicted"/>
<protein>
    <submittedName>
        <fullName evidence="2">Uncharacterized protein</fullName>
    </submittedName>
</protein>
<feature type="region of interest" description="Disordered" evidence="1">
    <location>
        <begin position="87"/>
        <end position="117"/>
    </location>
</feature>
<feature type="compositionally biased region" description="Polar residues" evidence="1">
    <location>
        <begin position="105"/>
        <end position="117"/>
    </location>
</feature>
<gene>
    <name evidence="2" type="ORF">GCM10020367_62670</name>
</gene>
<keyword evidence="3" id="KW-1185">Reference proteome</keyword>
<evidence type="ECO:0000256" key="1">
    <source>
        <dbReference type="SAM" id="MobiDB-lite"/>
    </source>
</evidence>
<organism evidence="2 3">
    <name type="scientific">Streptomyces sannanensis</name>
    <dbReference type="NCBI Taxonomy" id="285536"/>
    <lineage>
        <taxon>Bacteria</taxon>
        <taxon>Bacillati</taxon>
        <taxon>Actinomycetota</taxon>
        <taxon>Actinomycetes</taxon>
        <taxon>Kitasatosporales</taxon>
        <taxon>Streptomycetaceae</taxon>
        <taxon>Streptomyces</taxon>
    </lineage>
</organism>
<name>A0ABP6SKQ6_9ACTN</name>
<sequence length="133" mass="14120">MVVPFGSAIERRSRTTYRPTVTPEGSTHVDTFTDTTSSLSCTASGNVAVAAMVPPTGFCGGSVAEHHGVGVTPVTGREAHVRHRFEHRKTGNQPLTDDLLRRQPPMTSVSTLSTGHTSPLTCDFKSAEARAVS</sequence>
<comment type="caution">
    <text evidence="2">The sequence shown here is derived from an EMBL/GenBank/DDBJ whole genome shotgun (WGS) entry which is preliminary data.</text>
</comment>
<evidence type="ECO:0000313" key="3">
    <source>
        <dbReference type="Proteomes" id="UP001499990"/>
    </source>
</evidence>
<accession>A0ABP6SKQ6</accession>
<reference evidence="3" key="1">
    <citation type="journal article" date="2019" name="Int. J. Syst. Evol. Microbiol.">
        <title>The Global Catalogue of Microorganisms (GCM) 10K type strain sequencing project: providing services to taxonomists for standard genome sequencing and annotation.</title>
        <authorList>
            <consortium name="The Broad Institute Genomics Platform"/>
            <consortium name="The Broad Institute Genome Sequencing Center for Infectious Disease"/>
            <person name="Wu L."/>
            <person name="Ma J."/>
        </authorList>
    </citation>
    <scope>NUCLEOTIDE SEQUENCE [LARGE SCALE GENOMIC DNA]</scope>
    <source>
        <strain evidence="3">JCM 9651</strain>
    </source>
</reference>
<dbReference type="EMBL" id="BAAAYL010000001">
    <property type="protein sequence ID" value="GAA3379381.1"/>
    <property type="molecule type" value="Genomic_DNA"/>
</dbReference>
<evidence type="ECO:0000313" key="2">
    <source>
        <dbReference type="EMBL" id="GAA3379381.1"/>
    </source>
</evidence>
<dbReference type="Proteomes" id="UP001499990">
    <property type="component" value="Unassembled WGS sequence"/>
</dbReference>